<dbReference type="SMART" id="SM00906">
    <property type="entry name" value="Fungal_trans"/>
    <property type="match status" value="1"/>
</dbReference>
<keyword evidence="6" id="KW-0238">DNA-binding</keyword>
<keyword evidence="4" id="KW-0862">Zinc</keyword>
<dbReference type="GO" id="GO:0003677">
    <property type="term" value="F:DNA binding"/>
    <property type="evidence" value="ECO:0007669"/>
    <property type="project" value="UniProtKB-KW"/>
</dbReference>
<dbReference type="Proteomes" id="UP000308768">
    <property type="component" value="Unassembled WGS sequence"/>
</dbReference>
<dbReference type="InterPro" id="IPR007219">
    <property type="entry name" value="XnlR_reg_dom"/>
</dbReference>
<evidence type="ECO:0000259" key="12">
    <source>
        <dbReference type="SMART" id="SM00906"/>
    </source>
</evidence>
<feature type="region of interest" description="Disordered" evidence="10">
    <location>
        <begin position="1142"/>
        <end position="1166"/>
    </location>
</feature>
<dbReference type="STRING" id="331657.A0A4U0WP09"/>
<dbReference type="InterPro" id="IPR020789">
    <property type="entry name" value="RNA_pol_suN_Zn-BS"/>
</dbReference>
<dbReference type="InterPro" id="IPR051615">
    <property type="entry name" value="Transcr_Regulatory_Elem"/>
</dbReference>
<evidence type="ECO:0000256" key="1">
    <source>
        <dbReference type="ARBA" id="ARBA00004123"/>
    </source>
</evidence>
<evidence type="ECO:0000256" key="5">
    <source>
        <dbReference type="ARBA" id="ARBA00023015"/>
    </source>
</evidence>
<keyword evidence="14" id="KW-1185">Reference proteome</keyword>
<keyword evidence="8" id="KW-0539">Nucleus</keyword>
<dbReference type="GO" id="GO:0008270">
    <property type="term" value="F:zinc ion binding"/>
    <property type="evidence" value="ECO:0007669"/>
    <property type="project" value="InterPro"/>
</dbReference>
<dbReference type="GO" id="GO:0005666">
    <property type="term" value="C:RNA polymerase III complex"/>
    <property type="evidence" value="ECO:0007669"/>
    <property type="project" value="UniProtKB-ARBA"/>
</dbReference>
<evidence type="ECO:0000256" key="3">
    <source>
        <dbReference type="ARBA" id="ARBA00022723"/>
    </source>
</evidence>
<evidence type="ECO:0000313" key="13">
    <source>
        <dbReference type="EMBL" id="TKA64398.1"/>
    </source>
</evidence>
<feature type="region of interest" description="Disordered" evidence="10">
    <location>
        <begin position="442"/>
        <end position="483"/>
    </location>
</feature>
<dbReference type="NCBIfam" id="NF003089">
    <property type="entry name" value="PRK04016.1"/>
    <property type="match status" value="1"/>
</dbReference>
<dbReference type="CDD" id="cd12148">
    <property type="entry name" value="fungal_TF_MHR"/>
    <property type="match status" value="1"/>
</dbReference>
<keyword evidence="7" id="KW-0804">Transcription</keyword>
<feature type="domain" description="Xylanolytic transcriptional activator regulatory" evidence="12">
    <location>
        <begin position="663"/>
        <end position="735"/>
    </location>
</feature>
<feature type="region of interest" description="Disordered" evidence="10">
    <location>
        <begin position="398"/>
        <end position="430"/>
    </location>
</feature>
<feature type="transmembrane region" description="Helical" evidence="11">
    <location>
        <begin position="227"/>
        <end position="253"/>
    </location>
</feature>
<evidence type="ECO:0000256" key="9">
    <source>
        <dbReference type="ARBA" id="ARBA00025720"/>
    </source>
</evidence>
<keyword evidence="11" id="KW-1133">Transmembrane helix</keyword>
<evidence type="ECO:0000256" key="10">
    <source>
        <dbReference type="SAM" id="MobiDB-lite"/>
    </source>
</evidence>
<comment type="caution">
    <text evidence="13">The sequence shown here is derived from an EMBL/GenBank/DDBJ whole genome shotgun (WGS) entry which is preliminary data.</text>
</comment>
<feature type="compositionally biased region" description="Polar residues" evidence="10">
    <location>
        <begin position="419"/>
        <end position="430"/>
    </location>
</feature>
<dbReference type="PROSITE" id="PS01112">
    <property type="entry name" value="RNA_POL_N_8KD"/>
    <property type="match status" value="1"/>
</dbReference>
<proteinExistence type="inferred from homology"/>
<dbReference type="PANTHER" id="PTHR31313">
    <property type="entry name" value="TY1 ENHANCER ACTIVATOR"/>
    <property type="match status" value="1"/>
</dbReference>
<dbReference type="GO" id="GO:0003899">
    <property type="term" value="F:DNA-directed RNA polymerase activity"/>
    <property type="evidence" value="ECO:0007669"/>
    <property type="project" value="InterPro"/>
</dbReference>
<evidence type="ECO:0000256" key="7">
    <source>
        <dbReference type="ARBA" id="ARBA00023163"/>
    </source>
</evidence>
<dbReference type="Pfam" id="PF01194">
    <property type="entry name" value="RNA_pol_N"/>
    <property type="match status" value="1"/>
</dbReference>
<dbReference type="PANTHER" id="PTHR31313:SF81">
    <property type="entry name" value="TY1 ENHANCER ACTIVATOR"/>
    <property type="match status" value="1"/>
</dbReference>
<keyword evidence="3" id="KW-0479">Metal-binding</keyword>
<name>A0A4U0WP09_9PEZI</name>
<reference evidence="13 14" key="1">
    <citation type="submission" date="2017-03" db="EMBL/GenBank/DDBJ databases">
        <title>Genomes of endolithic fungi from Antarctica.</title>
        <authorList>
            <person name="Coleine C."/>
            <person name="Masonjones S."/>
            <person name="Stajich J.E."/>
        </authorList>
    </citation>
    <scope>NUCLEOTIDE SEQUENCE [LARGE SCALE GENOMIC DNA]</scope>
    <source>
        <strain evidence="13 14">CCFEE 5187</strain>
    </source>
</reference>
<dbReference type="GO" id="GO:0005665">
    <property type="term" value="C:RNA polymerase II, core complex"/>
    <property type="evidence" value="ECO:0007669"/>
    <property type="project" value="UniProtKB-ARBA"/>
</dbReference>
<dbReference type="InterPro" id="IPR023580">
    <property type="entry name" value="RNA_pol_su_RPB10"/>
</dbReference>
<dbReference type="EMBL" id="NAJN01001271">
    <property type="protein sequence ID" value="TKA64398.1"/>
    <property type="molecule type" value="Genomic_DNA"/>
</dbReference>
<evidence type="ECO:0000256" key="11">
    <source>
        <dbReference type="SAM" id="Phobius"/>
    </source>
</evidence>
<dbReference type="HAMAP" id="MF_00250">
    <property type="entry name" value="RNApol_arch_Rpo10"/>
    <property type="match status" value="1"/>
</dbReference>
<gene>
    <name evidence="13" type="ORF">B0A49_08619</name>
</gene>
<evidence type="ECO:0000256" key="4">
    <source>
        <dbReference type="ARBA" id="ARBA00022833"/>
    </source>
</evidence>
<accession>A0A4U0WP09</accession>
<comment type="subcellular location">
    <subcellularLocation>
        <location evidence="1">Nucleus</location>
    </subcellularLocation>
</comment>
<feature type="compositionally biased region" description="Polar residues" evidence="10">
    <location>
        <begin position="310"/>
        <end position="321"/>
    </location>
</feature>
<evidence type="ECO:0000256" key="8">
    <source>
        <dbReference type="ARBA" id="ARBA00023242"/>
    </source>
</evidence>
<dbReference type="SUPFAM" id="SSF46924">
    <property type="entry name" value="RNA polymerase subunit RPB10"/>
    <property type="match status" value="1"/>
</dbReference>
<comment type="similarity">
    <text evidence="9">Belongs to the archaeal Rpo10/eukaryotic RPB10 RNA polymerase subunit family.</text>
</comment>
<dbReference type="Gene3D" id="1.10.10.60">
    <property type="entry name" value="Homeodomain-like"/>
    <property type="match status" value="1"/>
</dbReference>
<keyword evidence="11" id="KW-0812">Transmembrane</keyword>
<dbReference type="Pfam" id="PF04082">
    <property type="entry name" value="Fungal_trans"/>
    <property type="match status" value="1"/>
</dbReference>
<keyword evidence="11" id="KW-0472">Membrane</keyword>
<keyword evidence="2" id="KW-0240">DNA-directed RNA polymerase</keyword>
<protein>
    <recommendedName>
        <fullName evidence="12">Xylanolytic transcriptional activator regulatory domain-containing protein</fullName>
    </recommendedName>
</protein>
<feature type="region of interest" description="Disordered" evidence="10">
    <location>
        <begin position="294"/>
        <end position="348"/>
    </location>
</feature>
<evidence type="ECO:0000256" key="2">
    <source>
        <dbReference type="ARBA" id="ARBA00022478"/>
    </source>
</evidence>
<dbReference type="InterPro" id="IPR000268">
    <property type="entry name" value="RPABC5/Rpb10"/>
</dbReference>
<dbReference type="OrthoDB" id="2154091at2759"/>
<dbReference type="FunFam" id="1.10.10.60:FF:000024">
    <property type="entry name" value="DNA-directed RNA polymerases I, II, and III subunit"/>
    <property type="match status" value="1"/>
</dbReference>
<feature type="compositionally biased region" description="Polar residues" evidence="10">
    <location>
        <begin position="463"/>
        <end position="481"/>
    </location>
</feature>
<dbReference type="GO" id="GO:0005736">
    <property type="term" value="C:RNA polymerase I complex"/>
    <property type="evidence" value="ECO:0007669"/>
    <property type="project" value="UniProtKB-ARBA"/>
</dbReference>
<evidence type="ECO:0000256" key="6">
    <source>
        <dbReference type="ARBA" id="ARBA00023125"/>
    </source>
</evidence>
<keyword evidence="5" id="KW-0805">Transcription regulation</keyword>
<dbReference type="GO" id="GO:0006351">
    <property type="term" value="P:DNA-templated transcription"/>
    <property type="evidence" value="ECO:0007669"/>
    <property type="project" value="InterPro"/>
</dbReference>
<evidence type="ECO:0000313" key="14">
    <source>
        <dbReference type="Proteomes" id="UP000308768"/>
    </source>
</evidence>
<organism evidence="13 14">
    <name type="scientific">Cryomyces minteri</name>
    <dbReference type="NCBI Taxonomy" id="331657"/>
    <lineage>
        <taxon>Eukaryota</taxon>
        <taxon>Fungi</taxon>
        <taxon>Dikarya</taxon>
        <taxon>Ascomycota</taxon>
        <taxon>Pezizomycotina</taxon>
        <taxon>Dothideomycetes</taxon>
        <taxon>Dothideomycetes incertae sedis</taxon>
        <taxon>Cryomyces</taxon>
    </lineage>
</organism>
<dbReference type="AlphaFoldDB" id="A0A4U0WP09"/>
<sequence length="1166" mass="128474">MIIPIRCFSCGKVIADLWERYLKLIDEGLTDGDAMDQLGLNRYCCRRMVMTHVDLIEKLLRDPNTVLLALSRDGRMNPEAQILPLTVGATRNLPPPGLSGPVFLADASTQTNISSKDVAYISCDPSSYPGNINALNVFTTATMKNATAVIFYSTTALYCGYSSGMSDYVFVYSMVSQNASQGILSELRTTSGTPYATIQLASTVNQANNNTNPFNGPNPLGPSPSTAVAMIILYSITGIITALFLIIIITGAVRAHRHPERYGPRNVLGRTRQSRAKGLARAMLDTLPIVKFGEREENKPPDIELAGSGAATSSHVQGTGTEETERRLSTSAASEPENADLPHPTTSLAPVDNVTFAARAGTAAHDISDATEGLGPISRAYMSSLAERVQLLESMLKEKGTEPPPANHPPKTTRGGSTGNDEISSTRATLPRNTLVYENLGQEHSSPGSQLDDLAEESPGYDDNSNQLTGDASAGSPQSILASPKKEGLVSRLLSTRGHLSFDQLSGRLRYFGPTTNCHVHSEFEMIMEDTRESLEQARRAERIIRTLSLETQDYLMDMFWQHYNSVLHVVHKDAFHEDRENGHSQFYSGFLHICILAMGYRCADKNRPDMQRISLPQRESTLHREAKYMLDCELERSGGIPSVAALLLLGDLECGVGRDNLGWMYSGMAVRLCFDIGLHLDSRLSGLPEREVEIRHMTLWACVVYDKYWALFLGRPTSMKSTDLEIYNLTKQFERLGSCKPAGPQKSLETQIYEALLDLMELAGKITENIDPRSQSAVNIDRNGYLRMAALDRELGAWYARLPEPLKWSTANINTAPFSFFLLHQQYHSALILLHRPFAMYDDPNSSDSEETTGLDNHFSALSRTVCTKHAITVARIFWQHRQRFDTRQIFVTGLQHAGTAATALVAALAFLKDSSDRSNNMQYLECLAGALQDMAYTYQPAERMSTVLQAVMIELRGGSSSSVLRLGPSRSAVVPARRGSSNDEVMRPSVKRRHTNQFNRHLGVPGNKGLIGEANMNINIPQRAAKPVPDMNRQDDFVMVTPRNELSSWPNITTDAFFQQAMPPTPASTNRSLPAVPRMSGSTAWMGTEAEEPEVSFLNSIQLPGIPSVSDVENTQPFDLLTLPNDEDWRNWHSSGGVGLQNDLDGFPPRGQYSGAFSNGGGRY</sequence>